<dbReference type="OrthoDB" id="3238099at2759"/>
<name>S8EKY9_FOMSC</name>
<proteinExistence type="predicted"/>
<dbReference type="EMBL" id="KE504125">
    <property type="protein sequence ID" value="EPT04863.1"/>
    <property type="molecule type" value="Genomic_DNA"/>
</dbReference>
<dbReference type="Proteomes" id="UP000015241">
    <property type="component" value="Unassembled WGS sequence"/>
</dbReference>
<dbReference type="SUPFAM" id="SSF52047">
    <property type="entry name" value="RNI-like"/>
    <property type="match status" value="1"/>
</dbReference>
<evidence type="ECO:0008006" key="3">
    <source>
        <dbReference type="Google" id="ProtNLM"/>
    </source>
</evidence>
<evidence type="ECO:0000313" key="1">
    <source>
        <dbReference type="EMBL" id="EPT04863.1"/>
    </source>
</evidence>
<gene>
    <name evidence="1" type="ORF">FOMPIDRAFT_82835</name>
</gene>
<keyword evidence="2" id="KW-1185">Reference proteome</keyword>
<protein>
    <recommendedName>
        <fullName evidence="3">F-box domain-containing protein</fullName>
    </recommendedName>
</protein>
<dbReference type="Gene3D" id="3.80.10.10">
    <property type="entry name" value="Ribonuclease Inhibitor"/>
    <property type="match status" value="1"/>
</dbReference>
<reference evidence="1 2" key="1">
    <citation type="journal article" date="2012" name="Science">
        <title>The Paleozoic origin of enzymatic lignin decomposition reconstructed from 31 fungal genomes.</title>
        <authorList>
            <person name="Floudas D."/>
            <person name="Binder M."/>
            <person name="Riley R."/>
            <person name="Barry K."/>
            <person name="Blanchette R.A."/>
            <person name="Henrissat B."/>
            <person name="Martinez A.T."/>
            <person name="Otillar R."/>
            <person name="Spatafora J.W."/>
            <person name="Yadav J.S."/>
            <person name="Aerts A."/>
            <person name="Benoit I."/>
            <person name="Boyd A."/>
            <person name="Carlson A."/>
            <person name="Copeland A."/>
            <person name="Coutinho P.M."/>
            <person name="de Vries R.P."/>
            <person name="Ferreira P."/>
            <person name="Findley K."/>
            <person name="Foster B."/>
            <person name="Gaskell J."/>
            <person name="Glotzer D."/>
            <person name="Gorecki P."/>
            <person name="Heitman J."/>
            <person name="Hesse C."/>
            <person name="Hori C."/>
            <person name="Igarashi K."/>
            <person name="Jurgens J.A."/>
            <person name="Kallen N."/>
            <person name="Kersten P."/>
            <person name="Kohler A."/>
            <person name="Kuees U."/>
            <person name="Kumar T.K.A."/>
            <person name="Kuo A."/>
            <person name="LaButti K."/>
            <person name="Larrondo L.F."/>
            <person name="Lindquist E."/>
            <person name="Ling A."/>
            <person name="Lombard V."/>
            <person name="Lucas S."/>
            <person name="Lundell T."/>
            <person name="Martin R."/>
            <person name="McLaughlin D.J."/>
            <person name="Morgenstern I."/>
            <person name="Morin E."/>
            <person name="Murat C."/>
            <person name="Nagy L.G."/>
            <person name="Nolan M."/>
            <person name="Ohm R.A."/>
            <person name="Patyshakuliyeva A."/>
            <person name="Rokas A."/>
            <person name="Ruiz-Duenas F.J."/>
            <person name="Sabat G."/>
            <person name="Salamov A."/>
            <person name="Samejima M."/>
            <person name="Schmutz J."/>
            <person name="Slot J.C."/>
            <person name="St John F."/>
            <person name="Stenlid J."/>
            <person name="Sun H."/>
            <person name="Sun S."/>
            <person name="Syed K."/>
            <person name="Tsang A."/>
            <person name="Wiebenga A."/>
            <person name="Young D."/>
            <person name="Pisabarro A."/>
            <person name="Eastwood D.C."/>
            <person name="Martin F."/>
            <person name="Cullen D."/>
            <person name="Grigoriev I.V."/>
            <person name="Hibbett D.S."/>
        </authorList>
    </citation>
    <scope>NUCLEOTIDE SEQUENCE</scope>
    <source>
        <strain evidence="2">FP-58527</strain>
    </source>
</reference>
<evidence type="ECO:0000313" key="2">
    <source>
        <dbReference type="Proteomes" id="UP000015241"/>
    </source>
</evidence>
<accession>S8EKY9</accession>
<dbReference type="HOGENOM" id="CLU_089366_0_0_1"/>
<dbReference type="InParanoid" id="S8EKY9"/>
<dbReference type="AlphaFoldDB" id="S8EKY9"/>
<sequence length="272" mass="30830">MSCPMPTLRNLTHLALRKTRHLRTIDSVLEHCVRLESLWVDLSSGRSEGLALFRSLQAHPDALPHLTHLKLIIMFDAPGLSMDILAAFIAPKKHLRCLDWQDGHVTTAQLLPLLTVLPSLPALEVLGLHLFPRDNSMVEGMRAGALNAFIPERVTALRFRISYGRHTAPRGRCWEELWARVTNLGFLWMADNEYDPIAESHEFATAAKSLQILGHKGLFYDIEHANSEAVLSPPWSPTKSMFRSVEDFGNEDWEWLTRGHCCGIRYGLLFTF</sequence>
<dbReference type="InterPro" id="IPR032675">
    <property type="entry name" value="LRR_dom_sf"/>
</dbReference>
<organism evidence="1 2">
    <name type="scientific">Fomitopsis schrenkii</name>
    <name type="common">Brown rot fungus</name>
    <dbReference type="NCBI Taxonomy" id="2126942"/>
    <lineage>
        <taxon>Eukaryota</taxon>
        <taxon>Fungi</taxon>
        <taxon>Dikarya</taxon>
        <taxon>Basidiomycota</taxon>
        <taxon>Agaricomycotina</taxon>
        <taxon>Agaricomycetes</taxon>
        <taxon>Polyporales</taxon>
        <taxon>Fomitopsis</taxon>
    </lineage>
</organism>